<comment type="caution">
    <text evidence="1">The sequence shown here is derived from an EMBL/GenBank/DDBJ whole genome shotgun (WGS) entry which is preliminary data.</text>
</comment>
<proteinExistence type="predicted"/>
<reference evidence="1" key="1">
    <citation type="submission" date="2022-07" db="EMBL/GenBank/DDBJ databases">
        <title>Phylogenomic reconstructions and comparative analyses of Kickxellomycotina fungi.</title>
        <authorList>
            <person name="Reynolds N.K."/>
            <person name="Stajich J.E."/>
            <person name="Barry K."/>
            <person name="Grigoriev I.V."/>
            <person name="Crous P."/>
            <person name="Smith M.E."/>
        </authorList>
    </citation>
    <scope>NUCLEOTIDE SEQUENCE</scope>
    <source>
        <strain evidence="1">NRRL 1566</strain>
    </source>
</reference>
<evidence type="ECO:0000313" key="1">
    <source>
        <dbReference type="EMBL" id="KAJ2843662.1"/>
    </source>
</evidence>
<dbReference type="Proteomes" id="UP001139887">
    <property type="component" value="Unassembled WGS sequence"/>
</dbReference>
<dbReference type="AlphaFoldDB" id="A0A9W8LWL4"/>
<protein>
    <submittedName>
        <fullName evidence="1">Uncharacterized protein</fullName>
    </submittedName>
</protein>
<accession>A0A9W8LWL4</accession>
<name>A0A9W8LWL4_9FUNG</name>
<feature type="non-terminal residue" evidence="1">
    <location>
        <position position="62"/>
    </location>
</feature>
<gene>
    <name evidence="1" type="ORF">IWW36_005480</name>
</gene>
<organism evidence="1 2">
    <name type="scientific">Coemansia brasiliensis</name>
    <dbReference type="NCBI Taxonomy" id="2650707"/>
    <lineage>
        <taxon>Eukaryota</taxon>
        <taxon>Fungi</taxon>
        <taxon>Fungi incertae sedis</taxon>
        <taxon>Zoopagomycota</taxon>
        <taxon>Kickxellomycotina</taxon>
        <taxon>Kickxellomycetes</taxon>
        <taxon>Kickxellales</taxon>
        <taxon>Kickxellaceae</taxon>
        <taxon>Coemansia</taxon>
    </lineage>
</organism>
<sequence length="62" mass="6475">MESSATIACGPATISVPAPLEQTAKDLIAEFTAAAEVSPTNEAAKIVVHAQFIKFCVSRNVE</sequence>
<evidence type="ECO:0000313" key="2">
    <source>
        <dbReference type="Proteomes" id="UP001139887"/>
    </source>
</evidence>
<keyword evidence="2" id="KW-1185">Reference proteome</keyword>
<dbReference type="EMBL" id="JANBUW010001334">
    <property type="protein sequence ID" value="KAJ2843662.1"/>
    <property type="molecule type" value="Genomic_DNA"/>
</dbReference>